<sequence>MKRNELKQLHELLLRLNAESKSVPEDLLLPLAQACGAGASVMWAEREERMEGTSDYVPDPS</sequence>
<gene>
    <name evidence="1" type="ORF">A1D17_02935</name>
</gene>
<dbReference type="RefSeq" id="WP_063340559.1">
    <property type="nucleotide sequence ID" value="NZ_LUKJ01000002.1"/>
</dbReference>
<evidence type="ECO:0000313" key="1">
    <source>
        <dbReference type="EMBL" id="KZN20512.1"/>
    </source>
</evidence>
<reference evidence="2" key="1">
    <citation type="submission" date="2016-03" db="EMBL/GenBank/DDBJ databases">
        <authorList>
            <person name="Ray J."/>
            <person name="Price M."/>
            <person name="Deutschbauer A."/>
        </authorList>
    </citation>
    <scope>NUCLEOTIDE SEQUENCE [LARGE SCALE GENOMIC DNA]</scope>
    <source>
        <strain evidence="2">FW300-N1B4</strain>
    </source>
</reference>
<name>A0A161ZF54_PSEFL</name>
<dbReference type="EMBL" id="LUKJ01000002">
    <property type="protein sequence ID" value="KZN20512.1"/>
    <property type="molecule type" value="Genomic_DNA"/>
</dbReference>
<protein>
    <submittedName>
        <fullName evidence="1">Uncharacterized protein</fullName>
    </submittedName>
</protein>
<organism evidence="1 2">
    <name type="scientific">Pseudomonas fluorescens</name>
    <dbReference type="NCBI Taxonomy" id="294"/>
    <lineage>
        <taxon>Bacteria</taxon>
        <taxon>Pseudomonadati</taxon>
        <taxon>Pseudomonadota</taxon>
        <taxon>Gammaproteobacteria</taxon>
        <taxon>Pseudomonadales</taxon>
        <taxon>Pseudomonadaceae</taxon>
        <taxon>Pseudomonas</taxon>
    </lineage>
</organism>
<dbReference type="Proteomes" id="UP000076489">
    <property type="component" value="Unassembled WGS sequence"/>
</dbReference>
<accession>A0A161ZF54</accession>
<reference evidence="1 2" key="2">
    <citation type="journal article" date="2018" name="Nature">
        <title>Mutant phenotypes for thousands of bacterial genes of unknown function.</title>
        <authorList>
            <person name="Price M.N."/>
            <person name="Wetmore K.M."/>
            <person name="Waters R.J."/>
            <person name="Callaghan M."/>
            <person name="Ray J."/>
            <person name="Liu H."/>
            <person name="Kuehl J.V."/>
            <person name="Melnyk R.A."/>
            <person name="Lamson J.S."/>
            <person name="Suh Y."/>
            <person name="Carlson H.K."/>
            <person name="Esquivel Z."/>
            <person name="Sadeeshkumar H."/>
            <person name="Chakraborty R."/>
            <person name="Zane G.M."/>
            <person name="Rubin B.E."/>
            <person name="Wall J.D."/>
            <person name="Visel A."/>
            <person name="Bristow J."/>
            <person name="Blow M.J."/>
            <person name="Arkin A.P."/>
            <person name="Deutschbauer A.M."/>
        </authorList>
    </citation>
    <scope>NUCLEOTIDE SEQUENCE [LARGE SCALE GENOMIC DNA]</scope>
    <source>
        <strain evidence="1 2">FW300-N1B4</strain>
    </source>
</reference>
<proteinExistence type="predicted"/>
<evidence type="ECO:0000313" key="2">
    <source>
        <dbReference type="Proteomes" id="UP000076489"/>
    </source>
</evidence>
<comment type="caution">
    <text evidence="1">The sequence shown here is derived from an EMBL/GenBank/DDBJ whole genome shotgun (WGS) entry which is preliminary data.</text>
</comment>
<dbReference type="AlphaFoldDB" id="A0A161ZF54"/>